<dbReference type="EMBL" id="FUXC01000007">
    <property type="protein sequence ID" value="SJZ82781.1"/>
    <property type="molecule type" value="Genomic_DNA"/>
</dbReference>
<dbReference type="STRING" id="225004.SAMN02745152_01332"/>
<dbReference type="AlphaFoldDB" id="A0A1T4NU63"/>
<dbReference type="SUPFAM" id="SSF50998">
    <property type="entry name" value="Quinoprotein alcohol dehydrogenase-like"/>
    <property type="match status" value="1"/>
</dbReference>
<dbReference type="InterPro" id="IPR011047">
    <property type="entry name" value="Quinoprotein_ADH-like_sf"/>
</dbReference>
<dbReference type="GeneID" id="303367569"/>
<gene>
    <name evidence="1" type="ORF">SAMN02745152_01332</name>
</gene>
<organism evidence="1 2">
    <name type="scientific">Treponema berlinense</name>
    <dbReference type="NCBI Taxonomy" id="225004"/>
    <lineage>
        <taxon>Bacteria</taxon>
        <taxon>Pseudomonadati</taxon>
        <taxon>Spirochaetota</taxon>
        <taxon>Spirochaetia</taxon>
        <taxon>Spirochaetales</taxon>
        <taxon>Treponemataceae</taxon>
        <taxon>Treponema</taxon>
    </lineage>
</organism>
<keyword evidence="2" id="KW-1185">Reference proteome</keyword>
<name>A0A1T4NU63_9SPIR</name>
<evidence type="ECO:0000313" key="1">
    <source>
        <dbReference type="EMBL" id="SJZ82781.1"/>
    </source>
</evidence>
<dbReference type="Proteomes" id="UP000190395">
    <property type="component" value="Unassembled WGS sequence"/>
</dbReference>
<evidence type="ECO:0008006" key="3">
    <source>
        <dbReference type="Google" id="ProtNLM"/>
    </source>
</evidence>
<dbReference type="RefSeq" id="WP_143592623.1">
    <property type="nucleotide sequence ID" value="NZ_FUXC01000007.1"/>
</dbReference>
<protein>
    <recommendedName>
        <fullName evidence="3">WD40 repeat domain-containing protein</fullName>
    </recommendedName>
</protein>
<sequence>MLKKLNPISTICTTVVLAYTFFAIKPLSKEIHFATKWTVDCNKPSPDSDKTEPSQYIPFKLGQNAGFFTEDGQIAQAFTFPYKIAISPDDYCIYGTSDKSLKLVSKEGKQKKELKMQGFPFFQKDRKFLMLPGGTSFVFLNENFEPKWKFENYVPITALDSTNDKVAAGYADGSILIFDADGKIERQYEPGGSKYPVILGLAVSEDGLTTASISGQKQQRFTLAKRENGITKIFFHEYLEADTTKQVLVKFSSDGDYCYFAHKDCLGVLNCKTLKSKHIPVKGNILSIEETSNKKNIFVLSKNDGIYSVSVIQKHSVYSGSFSFKAENAYITVKDNSLFVGRDSSLSRVDIEFK</sequence>
<dbReference type="Gene3D" id="2.130.10.10">
    <property type="entry name" value="YVTN repeat-like/Quinoprotein amine dehydrogenase"/>
    <property type="match status" value="1"/>
</dbReference>
<proteinExistence type="predicted"/>
<evidence type="ECO:0000313" key="2">
    <source>
        <dbReference type="Proteomes" id="UP000190395"/>
    </source>
</evidence>
<dbReference type="OrthoDB" id="358864at2"/>
<accession>A0A1T4NU63</accession>
<reference evidence="1 2" key="1">
    <citation type="submission" date="2017-02" db="EMBL/GenBank/DDBJ databases">
        <authorList>
            <person name="Peterson S.W."/>
        </authorList>
    </citation>
    <scope>NUCLEOTIDE SEQUENCE [LARGE SCALE GENOMIC DNA]</scope>
    <source>
        <strain evidence="1 2">ATCC BAA-909</strain>
    </source>
</reference>
<dbReference type="InterPro" id="IPR015943">
    <property type="entry name" value="WD40/YVTN_repeat-like_dom_sf"/>
</dbReference>